<protein>
    <recommendedName>
        <fullName evidence="2">RNA 2',3'-cyclic phosphodiesterase</fullName>
        <shortName evidence="2">RNA 2',3'-CPDase</shortName>
        <ecNumber evidence="2">3.1.4.58</ecNumber>
    </recommendedName>
</protein>
<feature type="active site" description="Proton donor" evidence="2">
    <location>
        <position position="42"/>
    </location>
</feature>
<feature type="short sequence motif" description="HXTX 1" evidence="2">
    <location>
        <begin position="42"/>
        <end position="45"/>
    </location>
</feature>
<dbReference type="GO" id="GO:0004113">
    <property type="term" value="F:2',3'-cyclic-nucleotide 3'-phosphodiesterase activity"/>
    <property type="evidence" value="ECO:0007669"/>
    <property type="project" value="InterPro"/>
</dbReference>
<dbReference type="GO" id="GO:0008664">
    <property type="term" value="F:RNA 2',3'-cyclic 3'-phosphodiesterase activity"/>
    <property type="evidence" value="ECO:0007669"/>
    <property type="project" value="UniProtKB-EC"/>
</dbReference>
<dbReference type="InterPro" id="IPR009097">
    <property type="entry name" value="Cyclic_Pdiesterase"/>
</dbReference>
<dbReference type="HAMAP" id="MF_01940">
    <property type="entry name" value="RNA_CPDase"/>
    <property type="match status" value="1"/>
</dbReference>
<keyword evidence="1 2" id="KW-0378">Hydrolase</keyword>
<dbReference type="InterPro" id="IPR014051">
    <property type="entry name" value="Phosphoesterase_HXTX"/>
</dbReference>
<dbReference type="OrthoDB" id="9793819at2"/>
<keyword evidence="4" id="KW-0436">Ligase</keyword>
<name>A0A1N6EAS1_9BACT</name>
<dbReference type="Proteomes" id="UP000184694">
    <property type="component" value="Unassembled WGS sequence"/>
</dbReference>
<evidence type="ECO:0000313" key="5">
    <source>
        <dbReference type="Proteomes" id="UP000184694"/>
    </source>
</evidence>
<reference evidence="5" key="1">
    <citation type="submission" date="2016-11" db="EMBL/GenBank/DDBJ databases">
        <authorList>
            <person name="Varghese N."/>
            <person name="Submissions S."/>
        </authorList>
    </citation>
    <scope>NUCLEOTIDE SEQUENCE [LARGE SCALE GENOMIC DNA]</scope>
    <source>
        <strain evidence="5">DSM 17456</strain>
    </source>
</reference>
<gene>
    <name evidence="4" type="ORF">SAMN02745161_0842</name>
</gene>
<evidence type="ECO:0000313" key="4">
    <source>
        <dbReference type="EMBL" id="SIN80130.1"/>
    </source>
</evidence>
<dbReference type="Gene3D" id="3.90.1140.10">
    <property type="entry name" value="Cyclic phosphodiesterase"/>
    <property type="match status" value="1"/>
</dbReference>
<dbReference type="GO" id="GO:0016874">
    <property type="term" value="F:ligase activity"/>
    <property type="evidence" value="ECO:0007669"/>
    <property type="project" value="UniProtKB-KW"/>
</dbReference>
<dbReference type="PANTHER" id="PTHR35561">
    <property type="entry name" value="RNA 2',3'-CYCLIC PHOSPHODIESTERASE"/>
    <property type="match status" value="1"/>
</dbReference>
<dbReference type="STRING" id="1121457.SAMN02745161_0842"/>
<feature type="domain" description="Phosphoesterase HXTX" evidence="3">
    <location>
        <begin position="96"/>
        <end position="174"/>
    </location>
</feature>
<organism evidence="4 5">
    <name type="scientific">Halodesulfovibrio marinisediminis DSM 17456</name>
    <dbReference type="NCBI Taxonomy" id="1121457"/>
    <lineage>
        <taxon>Bacteria</taxon>
        <taxon>Pseudomonadati</taxon>
        <taxon>Thermodesulfobacteriota</taxon>
        <taxon>Desulfovibrionia</taxon>
        <taxon>Desulfovibrionales</taxon>
        <taxon>Desulfovibrionaceae</taxon>
        <taxon>Halodesulfovibrio</taxon>
    </lineage>
</organism>
<dbReference type="EC" id="3.1.4.58" evidence="2"/>
<feature type="domain" description="Phosphoesterase HXTX" evidence="3">
    <location>
        <begin position="8"/>
        <end position="91"/>
    </location>
</feature>
<comment type="function">
    <text evidence="2">Hydrolyzes RNA 2',3'-cyclic phosphodiester to an RNA 2'-phosphomonoester.</text>
</comment>
<evidence type="ECO:0000256" key="2">
    <source>
        <dbReference type="HAMAP-Rule" id="MF_01940"/>
    </source>
</evidence>
<feature type="short sequence motif" description="HXTX 2" evidence="2">
    <location>
        <begin position="126"/>
        <end position="129"/>
    </location>
</feature>
<dbReference type="AlphaFoldDB" id="A0A1N6EAS1"/>
<accession>A0A1N6EAS1</accession>
<comment type="catalytic activity">
    <reaction evidence="2">
        <text>a 3'-end 2',3'-cyclophospho-ribonucleotide-RNA + H2O = a 3'-end 2'-phospho-ribonucleotide-RNA + H(+)</text>
        <dbReference type="Rhea" id="RHEA:11828"/>
        <dbReference type="Rhea" id="RHEA-COMP:10464"/>
        <dbReference type="Rhea" id="RHEA-COMP:17353"/>
        <dbReference type="ChEBI" id="CHEBI:15377"/>
        <dbReference type="ChEBI" id="CHEBI:15378"/>
        <dbReference type="ChEBI" id="CHEBI:83064"/>
        <dbReference type="ChEBI" id="CHEBI:173113"/>
        <dbReference type="EC" id="3.1.4.58"/>
    </reaction>
</comment>
<proteinExistence type="inferred from homology"/>
<dbReference type="SUPFAM" id="SSF55144">
    <property type="entry name" value="LigT-like"/>
    <property type="match status" value="1"/>
</dbReference>
<dbReference type="Pfam" id="PF02834">
    <property type="entry name" value="LigT_PEase"/>
    <property type="match status" value="2"/>
</dbReference>
<dbReference type="RefSeq" id="WP_074215679.1">
    <property type="nucleotide sequence ID" value="NZ_FSRG01000003.1"/>
</dbReference>
<sequence>MPKLFVGIPVSEEYEARLNSMVETLRGRLRSRVSWTKPGKWHVTLQFLGKVDEEKVDEIRDALRLIEFLDFPMRAGSLEYIPNVHGPRILWMDIKEGAETCIELAEAVEEVMAAFDFKQNENFKPHLTLGRVKQIEGGDDFGVACAGLLQAWPVLQVESFCLYKSEQTAEGHIYTVVEEFPLWMDSGLIPIR</sequence>
<evidence type="ECO:0000259" key="3">
    <source>
        <dbReference type="Pfam" id="PF02834"/>
    </source>
</evidence>
<dbReference type="NCBIfam" id="TIGR02258">
    <property type="entry name" value="2_5_ligase"/>
    <property type="match status" value="1"/>
</dbReference>
<dbReference type="EMBL" id="FSRG01000003">
    <property type="protein sequence ID" value="SIN80130.1"/>
    <property type="molecule type" value="Genomic_DNA"/>
</dbReference>
<dbReference type="PANTHER" id="PTHR35561:SF1">
    <property type="entry name" value="RNA 2',3'-CYCLIC PHOSPHODIESTERASE"/>
    <property type="match status" value="1"/>
</dbReference>
<comment type="similarity">
    <text evidence="2">Belongs to the 2H phosphoesterase superfamily. ThpR family.</text>
</comment>
<feature type="active site" description="Proton acceptor" evidence="2">
    <location>
        <position position="126"/>
    </location>
</feature>
<dbReference type="InterPro" id="IPR004175">
    <property type="entry name" value="RNA_CPDase"/>
</dbReference>
<keyword evidence="5" id="KW-1185">Reference proteome</keyword>
<evidence type="ECO:0000256" key="1">
    <source>
        <dbReference type="ARBA" id="ARBA00022801"/>
    </source>
</evidence>